<comment type="caution">
    <text evidence="5">The sequence shown here is derived from an EMBL/GenBank/DDBJ whole genome shotgun (WGS) entry which is preliminary data.</text>
</comment>
<gene>
    <name evidence="5" type="ORF">ElyMa_000103000</name>
</gene>
<dbReference type="GO" id="GO:0008289">
    <property type="term" value="F:lipid binding"/>
    <property type="evidence" value="ECO:0007669"/>
    <property type="project" value="UniProtKB-KW"/>
</dbReference>
<name>A0AAV4EJZ6_9GAST</name>
<dbReference type="GO" id="GO:0000302">
    <property type="term" value="P:response to reactive oxygen species"/>
    <property type="evidence" value="ECO:0007669"/>
    <property type="project" value="TreeGrafter"/>
</dbReference>
<proteinExistence type="predicted"/>
<dbReference type="GO" id="GO:0006629">
    <property type="term" value="P:lipid metabolic process"/>
    <property type="evidence" value="ECO:0007669"/>
    <property type="project" value="TreeGrafter"/>
</dbReference>
<evidence type="ECO:0000313" key="5">
    <source>
        <dbReference type="EMBL" id="GFR61433.1"/>
    </source>
</evidence>
<evidence type="ECO:0000256" key="1">
    <source>
        <dbReference type="ARBA" id="ARBA00019890"/>
    </source>
</evidence>
<protein>
    <recommendedName>
        <fullName evidence="1">Apolipoprotein D</fullName>
    </recommendedName>
</protein>
<dbReference type="SUPFAM" id="SSF50814">
    <property type="entry name" value="Lipocalins"/>
    <property type="match status" value="1"/>
</dbReference>
<organism evidence="5 6">
    <name type="scientific">Elysia marginata</name>
    <dbReference type="NCBI Taxonomy" id="1093978"/>
    <lineage>
        <taxon>Eukaryota</taxon>
        <taxon>Metazoa</taxon>
        <taxon>Spiralia</taxon>
        <taxon>Lophotrochozoa</taxon>
        <taxon>Mollusca</taxon>
        <taxon>Gastropoda</taxon>
        <taxon>Heterobranchia</taxon>
        <taxon>Euthyneura</taxon>
        <taxon>Panpulmonata</taxon>
        <taxon>Sacoglossa</taxon>
        <taxon>Placobranchoidea</taxon>
        <taxon>Plakobranchidae</taxon>
        <taxon>Elysia</taxon>
    </lineage>
</organism>
<evidence type="ECO:0000256" key="2">
    <source>
        <dbReference type="ARBA" id="ARBA00023121"/>
    </source>
</evidence>
<reference evidence="5 6" key="1">
    <citation type="journal article" date="2021" name="Elife">
        <title>Chloroplast acquisition without the gene transfer in kleptoplastic sea slugs, Plakobranchus ocellatus.</title>
        <authorList>
            <person name="Maeda T."/>
            <person name="Takahashi S."/>
            <person name="Yoshida T."/>
            <person name="Shimamura S."/>
            <person name="Takaki Y."/>
            <person name="Nagai Y."/>
            <person name="Toyoda A."/>
            <person name="Suzuki Y."/>
            <person name="Arimoto A."/>
            <person name="Ishii H."/>
            <person name="Satoh N."/>
            <person name="Nishiyama T."/>
            <person name="Hasebe M."/>
            <person name="Maruyama T."/>
            <person name="Minagawa J."/>
            <person name="Obokata J."/>
            <person name="Shigenobu S."/>
        </authorList>
    </citation>
    <scope>NUCLEOTIDE SEQUENCE [LARGE SCALE GENOMIC DNA]</scope>
</reference>
<keyword evidence="2" id="KW-0446">Lipid-binding</keyword>
<dbReference type="GO" id="GO:0005737">
    <property type="term" value="C:cytoplasm"/>
    <property type="evidence" value="ECO:0007669"/>
    <property type="project" value="TreeGrafter"/>
</dbReference>
<dbReference type="EMBL" id="BMAT01000195">
    <property type="protein sequence ID" value="GFR61433.1"/>
    <property type="molecule type" value="Genomic_DNA"/>
</dbReference>
<dbReference type="Gene3D" id="2.40.128.20">
    <property type="match status" value="1"/>
</dbReference>
<evidence type="ECO:0000259" key="4">
    <source>
        <dbReference type="Pfam" id="PF00061"/>
    </source>
</evidence>
<dbReference type="Proteomes" id="UP000762676">
    <property type="component" value="Unassembled WGS sequence"/>
</dbReference>
<evidence type="ECO:0000256" key="3">
    <source>
        <dbReference type="ARBA" id="ARBA00023283"/>
    </source>
</evidence>
<dbReference type="PANTHER" id="PTHR10612:SF34">
    <property type="entry name" value="APOLIPOPROTEIN D"/>
    <property type="match status" value="1"/>
</dbReference>
<keyword evidence="3" id="KW-0873">Pyrrolidone carboxylic acid</keyword>
<dbReference type="GO" id="GO:0006869">
    <property type="term" value="P:lipid transport"/>
    <property type="evidence" value="ECO:0007669"/>
    <property type="project" value="InterPro"/>
</dbReference>
<keyword evidence="6" id="KW-1185">Reference proteome</keyword>
<dbReference type="Pfam" id="PF00061">
    <property type="entry name" value="Lipocalin"/>
    <property type="match status" value="1"/>
</dbReference>
<feature type="domain" description="Lipocalin/cytosolic fatty-acid binding" evidence="4">
    <location>
        <begin position="15"/>
        <end position="110"/>
    </location>
</feature>
<accession>A0AAV4EJZ6</accession>
<dbReference type="InterPro" id="IPR002969">
    <property type="entry name" value="ApolipopD"/>
</dbReference>
<dbReference type="InterPro" id="IPR000566">
    <property type="entry name" value="Lipocln_cytosolic_FA-bd_dom"/>
</dbReference>
<evidence type="ECO:0000313" key="6">
    <source>
        <dbReference type="Proteomes" id="UP000762676"/>
    </source>
</evidence>
<dbReference type="AlphaFoldDB" id="A0AAV4EJZ6"/>
<dbReference type="PRINTS" id="PR01219">
    <property type="entry name" value="APOLIPOPROTD"/>
</dbReference>
<dbReference type="PANTHER" id="PTHR10612">
    <property type="entry name" value="APOLIPOPROTEIN D"/>
    <property type="match status" value="1"/>
</dbReference>
<dbReference type="GO" id="GO:0042246">
    <property type="term" value="P:tissue regeneration"/>
    <property type="evidence" value="ECO:0007669"/>
    <property type="project" value="InterPro"/>
</dbReference>
<sequence>MVRFNRKYVIKRSSVVGNATVPDPSKPAELRVSFGGYGPSGNKPNYFIQETDYENYSVIFSCDELIGFNIQFAWILTRNRGVAPSNLSDLEQKLEDAGVDTSYFFVVDQSSCTA</sequence>
<dbReference type="InterPro" id="IPR012674">
    <property type="entry name" value="Calycin"/>
</dbReference>
<dbReference type="GO" id="GO:0007420">
    <property type="term" value="P:brain development"/>
    <property type="evidence" value="ECO:0007669"/>
    <property type="project" value="InterPro"/>
</dbReference>